<dbReference type="InterPro" id="IPR008640">
    <property type="entry name" value="Adhesin_Head_dom"/>
</dbReference>
<feature type="domain" description="Trimeric autotransporter adhesin YadA-like head" evidence="1">
    <location>
        <begin position="111"/>
        <end position="132"/>
    </location>
</feature>
<name>A0A011MGJ4_9PAST</name>
<feature type="domain" description="ESPR" evidence="2">
    <location>
        <begin position="1"/>
        <end position="40"/>
    </location>
</feature>
<feature type="domain" description="Trimeric autotransporter adhesin YadA-like head" evidence="1">
    <location>
        <begin position="170"/>
        <end position="191"/>
    </location>
</feature>
<dbReference type="InterPro" id="IPR037174">
    <property type="entry name" value="Trimeric_adhesin"/>
</dbReference>
<dbReference type="RefSeq" id="WP_042804076.1">
    <property type="nucleotide sequence ID" value="NZ_JANJ01000007.1"/>
</dbReference>
<dbReference type="Gene3D" id="6.10.250.2040">
    <property type="match status" value="1"/>
</dbReference>
<dbReference type="CDD" id="cd12820">
    <property type="entry name" value="LbR_YadA-like"/>
    <property type="match status" value="1"/>
</dbReference>
<dbReference type="Gene3D" id="3.90.1780.10">
    <property type="entry name" value="Trimeric adhesin"/>
    <property type="match status" value="1"/>
</dbReference>
<proteinExistence type="predicted"/>
<evidence type="ECO:0000259" key="1">
    <source>
        <dbReference type="Pfam" id="PF05658"/>
    </source>
</evidence>
<feature type="domain" description="Trimeric autotransporter adhesin YadA-like head" evidence="1">
    <location>
        <begin position="135"/>
        <end position="160"/>
    </location>
</feature>
<evidence type="ECO:0008006" key="5">
    <source>
        <dbReference type="Google" id="ProtNLM"/>
    </source>
</evidence>
<feature type="domain" description="Trimeric autotransporter adhesin YadA-like head" evidence="1">
    <location>
        <begin position="344"/>
        <end position="369"/>
    </location>
</feature>
<evidence type="ECO:0000259" key="2">
    <source>
        <dbReference type="Pfam" id="PF13018"/>
    </source>
</evidence>
<evidence type="ECO:0000313" key="4">
    <source>
        <dbReference type="Proteomes" id="UP000054123"/>
    </source>
</evidence>
<evidence type="ECO:0000313" key="3">
    <source>
        <dbReference type="EMBL" id="EXI61611.1"/>
    </source>
</evidence>
<reference evidence="3 4" key="1">
    <citation type="journal article" date="2014" name="Genome Announc.">
        <title>Genome Sequence of a Presumptive Mannheimia haemolytica Strain with an A1/A6-Cross-Reactive Serotype from a White-Tailed Deer (Odocoileus virginianus).</title>
        <authorList>
            <person name="Lawrence P.K."/>
            <person name="Bey R.F."/>
            <person name="Wiener B."/>
            <person name="Kittichotirat W."/>
            <person name="Bumgarner R.E."/>
        </authorList>
    </citation>
    <scope>NUCLEOTIDE SEQUENCE [LARGE SCALE GENOMIC DNA]</scope>
    <source>
        <strain evidence="3 4">PKL10</strain>
    </source>
</reference>
<sequence length="1675" mass="170078">MNKIYKIIFNKSTGAFTAVSEFAKSEGKSSVTKVDNATSVNSYAYKAYSSLGTVFGAALSTAFLNVPILVGTVMLPVSEAVASACGMQGEVSSNAYSVACGVQANTGSVANAVAVGREATATVAGGVAVGYKTNTGSESIAIGKLTSATNHYSVAIGSEASTNTTGSSQGVAIGYRTNASGDQSTALGANAVSSGASSVAIGGDDLDSVSKYMTNTDGTGGTAGNGAINSGSLNTKFKEISGHDLVDISSRTAQYVATKSSGQGSVAVGVQAISSGHLATAFGTSSEASGLASTALGVAAKSTGYGALSAAPGALASGETSIALGAASQATKINSVAISEKAKATGDNSISIGQLSNATSTNAIALGSAANVAAENASSIGANAQATLANSVALGAGSTTATNATKEDSATVNGITYGNFKGDENVAVGDQVSVGYGGQERQIKHVAPGAINATSTDAINGSQLYATQNILGNLANSVKTEFGGNAALNPTTGVVTFSNIGNTGKDTIHDAIAAVKEDVVAGTNIVSVGKTIAANGSTTYTINAKDTTASVATGDKYLTVNKTDKGGNIADYQFGLTQTAKDSLAKADTAVQSFTTSVNGVNAETINQNNNNVNFVNGSGTTARNVSGDITFDVNTTGITVNDPTGAVTVPNTETTQFATAKTVAEAISKSGFTVRANDETSGELINPGEQVGFKQGKNISVSRDGSNFTIATKDDVNFNSVTTGPVVINNNGINAGDRQITNVQSGGTTETNAANIADVKNARTVVTSNDNTVKIVKNSNGLQDSYDLSVNTSVPTTTLTTNKGVVEAPADKGDSYVTAGNLVTTINNAVASAKENVEAGTNIASVTSQTDQASGATTYTVNAKGTTASSANTEYVTVNAEPTDTNNVTDYKVDLSNKAKESLGKADTAVQQFTTAVNGATVDTINKDNTVINFVDGIGTTASNKNGDITFNVNKGGLTTNDKGNVTSNKTGDNFVTGDDVANAINDAVTRSEKTTTVVQGSNTHVKESIVGNNTEYTVSADKSTVSVSNALTKTETQTTDANQAVTTEYALDLSDKTKDDIKKGVDAKNIVDTKGLTFTADKNTTTTEKMLGSSVAINGDNNITTEATADAINIKLNKDINVNSVTVGTMTTNNLTVNPNGNVDMGNNQITNVASGGDVNTNAANIADVKKAKTEVKAGTNIVDVVKTEGDNGQDIYTVNAKDTTATHANSSVDFLTVSEAQDKGNNVKNFETALTTRATEALKAAETAIQSFTTSVNGAEVETINKDNRDVNFVNGTGTTARNASGHITFDINKSTLSTDPAGKVTNNTAGDTFVTGDDVAKAINEAAERTEKTTTVVKGSNTHIQSKVEGNNTEYTVSADKSTVSVSDALKKTETTNTDGTTEAVTTDYALDLSDKTKEDIKKGVDAKEIVDNKGLTFTGDSGSTNIEKLGSTVAVNGDKNITTEAAGDSINIKLKDDISVNSVTASTVNVGPVNINGDGINAGNKVITNVANGINPNDAVNVSQLNAAKTEVTGTGLATVTNTAGANGQTIYNVDVAKAEAPTVTRGNVVVKAGDENKVMTAGDVANAINGSEKTSSVKAGSDKVTVQAGAEDDKGNTEYTVDLSADVKSQIAKEESVTAGNSNLIVEQDAKNATGGNNYKVTLSNTLNLGNTGSVNMGDTIINNDVHHN</sequence>
<organism evidence="3 4">
    <name type="scientific">Mannheimia granulomatis</name>
    <dbReference type="NCBI Taxonomy" id="85402"/>
    <lineage>
        <taxon>Bacteria</taxon>
        <taxon>Pseudomonadati</taxon>
        <taxon>Pseudomonadota</taxon>
        <taxon>Gammaproteobacteria</taxon>
        <taxon>Pasteurellales</taxon>
        <taxon>Pasteurellaceae</taxon>
        <taxon>Mannheimia</taxon>
    </lineage>
</organism>
<accession>A0A011MGJ4</accession>
<dbReference type="Proteomes" id="UP000054123">
    <property type="component" value="Unassembled WGS sequence"/>
</dbReference>
<keyword evidence="4" id="KW-1185">Reference proteome</keyword>
<dbReference type="GO" id="GO:0019867">
    <property type="term" value="C:outer membrane"/>
    <property type="evidence" value="ECO:0007669"/>
    <property type="project" value="InterPro"/>
</dbReference>
<feature type="domain" description="Trimeric autotransporter adhesin YadA-like head" evidence="1">
    <location>
        <begin position="261"/>
        <end position="286"/>
    </location>
</feature>
<feature type="domain" description="Trimeric autotransporter adhesin YadA-like head" evidence="1">
    <location>
        <begin position="375"/>
        <end position="398"/>
    </location>
</feature>
<dbReference type="EMBL" id="JANJ01000007">
    <property type="protein sequence ID" value="EXI61611.1"/>
    <property type="molecule type" value="Genomic_DNA"/>
</dbReference>
<dbReference type="PATRIC" id="fig|1450449.3.peg.2009"/>
<dbReference type="Pfam" id="PF13018">
    <property type="entry name" value="ESPR"/>
    <property type="match status" value="1"/>
</dbReference>
<feature type="domain" description="Trimeric autotransporter adhesin YadA-like head" evidence="1">
    <location>
        <begin position="316"/>
        <end position="338"/>
    </location>
</feature>
<dbReference type="OrthoDB" id="5672862at2"/>
<dbReference type="InterPro" id="IPR024973">
    <property type="entry name" value="ESPR"/>
</dbReference>
<dbReference type="Gene3D" id="2.150.10.10">
    <property type="entry name" value="Serralysin-like metalloprotease, C-terminal"/>
    <property type="match status" value="3"/>
</dbReference>
<dbReference type="SUPFAM" id="SSF101967">
    <property type="entry name" value="Adhesin YadA, collagen-binding domain"/>
    <property type="match status" value="1"/>
</dbReference>
<comment type="caution">
    <text evidence="3">The sequence shown here is derived from an EMBL/GenBank/DDBJ whole genome shotgun (WGS) entry which is preliminary data.</text>
</comment>
<dbReference type="Pfam" id="PF05658">
    <property type="entry name" value="YadA_head"/>
    <property type="match status" value="7"/>
</dbReference>
<dbReference type="InterPro" id="IPR011049">
    <property type="entry name" value="Serralysin-like_metalloprot_C"/>
</dbReference>
<gene>
    <name evidence="3" type="ORF">AK33_10085</name>
</gene>
<protein>
    <recommendedName>
        <fullName evidence="5">Autotransporter adhesin</fullName>
    </recommendedName>
</protein>